<dbReference type="Gene3D" id="1.10.10.60">
    <property type="entry name" value="Homeodomain-like"/>
    <property type="match status" value="1"/>
</dbReference>
<gene>
    <name evidence="3" type="ORF">SM0020_23477</name>
</gene>
<dbReference type="GO" id="GO:0016987">
    <property type="term" value="F:sigma factor activity"/>
    <property type="evidence" value="ECO:0007669"/>
    <property type="project" value="InterPro"/>
</dbReference>
<sequence length="155" mass="16880">MFSDDDNVDVLKKTGVDIARRTVAKYRGAMNIHPLSKAAARSVHCRGPRDLEGCRQPASTLEQAGPVAPGARLRHQPPGFWAALFCSPAAGMHSRSQQLSICGRNSVVPDREEGAKRSRYPEQPVQRHRLSSGHSACRRPVTRASTHGGNSLSDF</sequence>
<proteinExistence type="predicted"/>
<reference evidence="3 4" key="1">
    <citation type="journal article" date="2012" name="J. Bacteriol.">
        <title>Draft Genome Sequence of Sinorhizobium meliloti CCNWSX0020, a Nitrogen-Fixing Symbiont with Copper Tolerance Capability Isolated from Lead-Zinc Mine Tailings.</title>
        <authorList>
            <person name="Li Z."/>
            <person name="Ma Z."/>
            <person name="Hao X."/>
            <person name="Wei G."/>
        </authorList>
    </citation>
    <scope>NUCLEOTIDE SEQUENCE [LARGE SCALE GENOMIC DNA]</scope>
    <source>
        <strain evidence="3 4">CCNWSX0020</strain>
    </source>
</reference>
<evidence type="ECO:0000313" key="4">
    <source>
        <dbReference type="Proteomes" id="UP000004038"/>
    </source>
</evidence>
<feature type="region of interest" description="Disordered" evidence="1">
    <location>
        <begin position="103"/>
        <end position="155"/>
    </location>
</feature>
<dbReference type="EMBL" id="AGVV01000058">
    <property type="protein sequence ID" value="EHK75463.1"/>
    <property type="molecule type" value="Genomic_DNA"/>
</dbReference>
<dbReference type="InterPro" id="IPR000394">
    <property type="entry name" value="RNA_pol_sigma_54"/>
</dbReference>
<dbReference type="Pfam" id="PF04552">
    <property type="entry name" value="Sigma54_DBD"/>
    <property type="match status" value="1"/>
</dbReference>
<protein>
    <recommendedName>
        <fullName evidence="2">RNA polymerase sigma factor 54 DNA-binding domain-containing protein</fullName>
    </recommendedName>
</protein>
<feature type="compositionally biased region" description="Basic residues" evidence="1">
    <location>
        <begin position="126"/>
        <end position="141"/>
    </location>
</feature>
<dbReference type="InterPro" id="IPR007634">
    <property type="entry name" value="RNA_pol_sigma_54_DNA-bd"/>
</dbReference>
<evidence type="ECO:0000256" key="1">
    <source>
        <dbReference type="SAM" id="MobiDB-lite"/>
    </source>
</evidence>
<evidence type="ECO:0000259" key="2">
    <source>
        <dbReference type="Pfam" id="PF04552"/>
    </source>
</evidence>
<dbReference type="AlphaFoldDB" id="H0G5D3"/>
<feature type="compositionally biased region" description="Basic and acidic residues" evidence="1">
    <location>
        <begin position="109"/>
        <end position="120"/>
    </location>
</feature>
<feature type="compositionally biased region" description="Polar residues" evidence="1">
    <location>
        <begin position="143"/>
        <end position="155"/>
    </location>
</feature>
<dbReference type="PROSITE" id="PS00718">
    <property type="entry name" value="SIGMA54_2"/>
    <property type="match status" value="1"/>
</dbReference>
<accession>H0G5D3</accession>
<name>H0G5D3_RHIML</name>
<dbReference type="Proteomes" id="UP000004038">
    <property type="component" value="Unassembled WGS sequence"/>
</dbReference>
<organism evidence="3 4">
    <name type="scientific">Sinorhizobium meliloti CCNWSX0020</name>
    <dbReference type="NCBI Taxonomy" id="1107881"/>
    <lineage>
        <taxon>Bacteria</taxon>
        <taxon>Pseudomonadati</taxon>
        <taxon>Pseudomonadota</taxon>
        <taxon>Alphaproteobacteria</taxon>
        <taxon>Hyphomicrobiales</taxon>
        <taxon>Rhizobiaceae</taxon>
        <taxon>Sinorhizobium/Ensifer group</taxon>
        <taxon>Sinorhizobium</taxon>
    </lineage>
</organism>
<dbReference type="GO" id="GO:0001216">
    <property type="term" value="F:DNA-binding transcription activator activity"/>
    <property type="evidence" value="ECO:0007669"/>
    <property type="project" value="InterPro"/>
</dbReference>
<evidence type="ECO:0000313" key="3">
    <source>
        <dbReference type="EMBL" id="EHK75463.1"/>
    </source>
</evidence>
<feature type="domain" description="RNA polymerase sigma factor 54 DNA-binding" evidence="2">
    <location>
        <begin position="2"/>
        <end position="34"/>
    </location>
</feature>